<evidence type="ECO:0008006" key="3">
    <source>
        <dbReference type="Google" id="ProtNLM"/>
    </source>
</evidence>
<dbReference type="Proteomes" id="UP000736335">
    <property type="component" value="Unassembled WGS sequence"/>
</dbReference>
<accession>A0A9P6HLE5</accession>
<sequence>MSQVIRTSKGSQCDIASQQGPITNFPLELKVEIFKFVVLSSEENRSHAVKTLCLVDKNWNNIANATSDLWTKVTLTYPFLTNKLSAAQKWLVASAQKPIDVEIILHDPEWDICTGADQHPLAIPGRLQAMIVVLQGTEHRWRSLSIRSDTWSPVCEFFEVRSISDLPSLESLCIERHDEVLAAMTVRLLPWEFTEPPIQFGSDGPFMPRLREASIIGIPVHHESAAASLRNLRKLEIKYDSHNFGPNLQYFASFLASSPELEVLEVTGYGPVIVQAWQPWPSPVHLPALKHLKLGWTCPDFACNILLLLQIPETLETLVLSDTESGLGSHRLCGSGLFSHHEDSSGILETLEGLGSEASRGEDLPGPWISMRGLKRLSISWVKSKAACISAFMKRASMVEEIRLTDVNLGVLEGIAEALAEPGHFKSLKKICIQWIWNGGFETEEAGLFTDRIRDVLGGKSEVVVRELRRGGWDLVPIELEALLDEENAERGP</sequence>
<evidence type="ECO:0000313" key="1">
    <source>
        <dbReference type="EMBL" id="KAF9789797.1"/>
    </source>
</evidence>
<dbReference type="AlphaFoldDB" id="A0A9P6HLE5"/>
<evidence type="ECO:0000313" key="2">
    <source>
        <dbReference type="Proteomes" id="UP000736335"/>
    </source>
</evidence>
<organism evidence="1 2">
    <name type="scientific">Thelephora terrestris</name>
    <dbReference type="NCBI Taxonomy" id="56493"/>
    <lineage>
        <taxon>Eukaryota</taxon>
        <taxon>Fungi</taxon>
        <taxon>Dikarya</taxon>
        <taxon>Basidiomycota</taxon>
        <taxon>Agaricomycotina</taxon>
        <taxon>Agaricomycetes</taxon>
        <taxon>Thelephorales</taxon>
        <taxon>Thelephoraceae</taxon>
        <taxon>Thelephora</taxon>
    </lineage>
</organism>
<keyword evidence="2" id="KW-1185">Reference proteome</keyword>
<dbReference type="InterPro" id="IPR036047">
    <property type="entry name" value="F-box-like_dom_sf"/>
</dbReference>
<dbReference type="SUPFAM" id="SSF81383">
    <property type="entry name" value="F-box domain"/>
    <property type="match status" value="1"/>
</dbReference>
<reference evidence="1" key="1">
    <citation type="journal article" date="2020" name="Nat. Commun.">
        <title>Large-scale genome sequencing of mycorrhizal fungi provides insights into the early evolution of symbiotic traits.</title>
        <authorList>
            <person name="Miyauchi S."/>
            <person name="Kiss E."/>
            <person name="Kuo A."/>
            <person name="Drula E."/>
            <person name="Kohler A."/>
            <person name="Sanchez-Garcia M."/>
            <person name="Morin E."/>
            <person name="Andreopoulos B."/>
            <person name="Barry K.W."/>
            <person name="Bonito G."/>
            <person name="Buee M."/>
            <person name="Carver A."/>
            <person name="Chen C."/>
            <person name="Cichocki N."/>
            <person name="Clum A."/>
            <person name="Culley D."/>
            <person name="Crous P.W."/>
            <person name="Fauchery L."/>
            <person name="Girlanda M."/>
            <person name="Hayes R.D."/>
            <person name="Keri Z."/>
            <person name="LaButti K."/>
            <person name="Lipzen A."/>
            <person name="Lombard V."/>
            <person name="Magnuson J."/>
            <person name="Maillard F."/>
            <person name="Murat C."/>
            <person name="Nolan M."/>
            <person name="Ohm R.A."/>
            <person name="Pangilinan J."/>
            <person name="Pereira M.F."/>
            <person name="Perotto S."/>
            <person name="Peter M."/>
            <person name="Pfister S."/>
            <person name="Riley R."/>
            <person name="Sitrit Y."/>
            <person name="Stielow J.B."/>
            <person name="Szollosi G."/>
            <person name="Zifcakova L."/>
            <person name="Stursova M."/>
            <person name="Spatafora J.W."/>
            <person name="Tedersoo L."/>
            <person name="Vaario L.M."/>
            <person name="Yamada A."/>
            <person name="Yan M."/>
            <person name="Wang P."/>
            <person name="Xu J."/>
            <person name="Bruns T."/>
            <person name="Baldrian P."/>
            <person name="Vilgalys R."/>
            <person name="Dunand C."/>
            <person name="Henrissat B."/>
            <person name="Grigoriev I.V."/>
            <person name="Hibbett D."/>
            <person name="Nagy L.G."/>
            <person name="Martin F.M."/>
        </authorList>
    </citation>
    <scope>NUCLEOTIDE SEQUENCE</scope>
    <source>
        <strain evidence="1">UH-Tt-Lm1</strain>
    </source>
</reference>
<comment type="caution">
    <text evidence="1">The sequence shown here is derived from an EMBL/GenBank/DDBJ whole genome shotgun (WGS) entry which is preliminary data.</text>
</comment>
<dbReference type="EMBL" id="WIUZ02000003">
    <property type="protein sequence ID" value="KAF9789797.1"/>
    <property type="molecule type" value="Genomic_DNA"/>
</dbReference>
<dbReference type="InterPro" id="IPR032675">
    <property type="entry name" value="LRR_dom_sf"/>
</dbReference>
<name>A0A9P6HLE5_9AGAM</name>
<gene>
    <name evidence="1" type="ORF">BJ322DRAFT_557440</name>
</gene>
<protein>
    <recommendedName>
        <fullName evidence="3">F-box domain-containing protein</fullName>
    </recommendedName>
</protein>
<dbReference type="OrthoDB" id="3252356at2759"/>
<dbReference type="Gene3D" id="3.80.10.10">
    <property type="entry name" value="Ribonuclease Inhibitor"/>
    <property type="match status" value="1"/>
</dbReference>
<proteinExistence type="predicted"/>
<dbReference type="SUPFAM" id="SSF52047">
    <property type="entry name" value="RNI-like"/>
    <property type="match status" value="1"/>
</dbReference>
<reference evidence="1" key="2">
    <citation type="submission" date="2020-11" db="EMBL/GenBank/DDBJ databases">
        <authorList>
            <consortium name="DOE Joint Genome Institute"/>
            <person name="Kuo A."/>
            <person name="Miyauchi S."/>
            <person name="Kiss E."/>
            <person name="Drula E."/>
            <person name="Kohler A."/>
            <person name="Sanchez-Garcia M."/>
            <person name="Andreopoulos B."/>
            <person name="Barry K.W."/>
            <person name="Bonito G."/>
            <person name="Buee M."/>
            <person name="Carver A."/>
            <person name="Chen C."/>
            <person name="Cichocki N."/>
            <person name="Clum A."/>
            <person name="Culley D."/>
            <person name="Crous P.W."/>
            <person name="Fauchery L."/>
            <person name="Girlanda M."/>
            <person name="Hayes R."/>
            <person name="Keri Z."/>
            <person name="Labutti K."/>
            <person name="Lipzen A."/>
            <person name="Lombard V."/>
            <person name="Magnuson J."/>
            <person name="Maillard F."/>
            <person name="Morin E."/>
            <person name="Murat C."/>
            <person name="Nolan M."/>
            <person name="Ohm R."/>
            <person name="Pangilinan J."/>
            <person name="Pereira M."/>
            <person name="Perotto S."/>
            <person name="Peter M."/>
            <person name="Riley R."/>
            <person name="Sitrit Y."/>
            <person name="Stielow B."/>
            <person name="Szollosi G."/>
            <person name="Zifcakova L."/>
            <person name="Stursova M."/>
            <person name="Spatafora J.W."/>
            <person name="Tedersoo L."/>
            <person name="Vaario L.-M."/>
            <person name="Yamada A."/>
            <person name="Yan M."/>
            <person name="Wang P."/>
            <person name="Xu J."/>
            <person name="Bruns T."/>
            <person name="Baldrian P."/>
            <person name="Vilgalys R."/>
            <person name="Henrissat B."/>
            <person name="Grigoriev I.V."/>
            <person name="Hibbett D."/>
            <person name="Nagy L.G."/>
            <person name="Martin F.M."/>
        </authorList>
    </citation>
    <scope>NUCLEOTIDE SEQUENCE</scope>
    <source>
        <strain evidence="1">UH-Tt-Lm1</strain>
    </source>
</reference>